<dbReference type="EMBL" id="CP017697">
    <property type="protein sequence ID" value="ATO44034.1"/>
    <property type="molecule type" value="Genomic_DNA"/>
</dbReference>
<dbReference type="AlphaFoldDB" id="A0A2D1KPG1"/>
<accession>A0A2D1KPG1</accession>
<feature type="domain" description="Transposase IS4-like" evidence="1">
    <location>
        <begin position="172"/>
        <end position="343"/>
    </location>
</feature>
<reference evidence="2 3" key="1">
    <citation type="submission" date="2016-10" db="EMBL/GenBank/DDBJ databases">
        <title>The whole genome sequencing and assembly of L. cotyniformis subsp. torquens DSM 20004 strain.</title>
        <authorList>
            <person name="Park M.-K."/>
            <person name="Lee Y.-J."/>
            <person name="Yi H."/>
            <person name="Bahn Y.-S."/>
            <person name="Kim J.F."/>
            <person name="Lee D.-W."/>
        </authorList>
    </citation>
    <scope>NUCLEOTIDE SEQUENCE [LARGE SCALE GENOMIC DNA]</scope>
    <source>
        <strain evidence="2 3">DSM 20004</strain>
    </source>
</reference>
<dbReference type="InterPro" id="IPR002559">
    <property type="entry name" value="Transposase_11"/>
</dbReference>
<dbReference type="GO" id="GO:0004803">
    <property type="term" value="F:transposase activity"/>
    <property type="evidence" value="ECO:0007669"/>
    <property type="project" value="InterPro"/>
</dbReference>
<proteinExistence type="predicted"/>
<dbReference type="Gene3D" id="3.90.350.10">
    <property type="entry name" value="Transposase Inhibitor Protein From Tn5, Chain A, domain 1"/>
    <property type="match status" value="1"/>
</dbReference>
<dbReference type="KEGG" id="lcy:LC20004_08945"/>
<organism evidence="2 3">
    <name type="scientific">Loigolactobacillus coryniformis subsp. torquens DSM 20004 = KCTC 3535</name>
    <dbReference type="NCBI Taxonomy" id="1423822"/>
    <lineage>
        <taxon>Bacteria</taxon>
        <taxon>Bacillati</taxon>
        <taxon>Bacillota</taxon>
        <taxon>Bacilli</taxon>
        <taxon>Lactobacillales</taxon>
        <taxon>Lactobacillaceae</taxon>
        <taxon>Loigolactobacillus</taxon>
    </lineage>
</organism>
<dbReference type="GO" id="GO:0006313">
    <property type="term" value="P:DNA transposition"/>
    <property type="evidence" value="ECO:0007669"/>
    <property type="project" value="InterPro"/>
</dbReference>
<dbReference type="Pfam" id="PF01609">
    <property type="entry name" value="DDE_Tnp_1"/>
    <property type="match status" value="1"/>
</dbReference>
<keyword evidence="3" id="KW-1185">Reference proteome</keyword>
<name>A0A2D1KPG1_9LACO</name>
<protein>
    <recommendedName>
        <fullName evidence="1">Transposase IS4-like domain-containing protein</fullName>
    </recommendedName>
</protein>
<evidence type="ECO:0000259" key="1">
    <source>
        <dbReference type="Pfam" id="PF01609"/>
    </source>
</evidence>
<dbReference type="GO" id="GO:0003677">
    <property type="term" value="F:DNA binding"/>
    <property type="evidence" value="ECO:0007669"/>
    <property type="project" value="InterPro"/>
</dbReference>
<dbReference type="SUPFAM" id="SSF53098">
    <property type="entry name" value="Ribonuclease H-like"/>
    <property type="match status" value="1"/>
</dbReference>
<evidence type="ECO:0000313" key="2">
    <source>
        <dbReference type="EMBL" id="ATO44034.1"/>
    </source>
</evidence>
<dbReference type="Proteomes" id="UP000223559">
    <property type="component" value="Chromosome"/>
</dbReference>
<gene>
    <name evidence="2" type="ORF">LC20004_08945</name>
</gene>
<dbReference type="InterPro" id="IPR012337">
    <property type="entry name" value="RNaseH-like_sf"/>
</dbReference>
<sequence>MKSTEIYQAKREIINYAKKLTLGMSKPTTNFVMDMLYGLAKGRSPLLAEISRALNEDITLLGTLKRLSRNATNFHDYAKLDQNYLAAVQPQLKDDMLVIVDNSDITKPYGEKLEALGRVHDGSKCVTEKGYLTTNITVATSKTKQPLPLYSHLFSAEETDFISTNVETYRGLNRVDQLFGDKKYTVVMDRGYDANDIINFLMQKQTDFIMRLTDKRWVHYQDKAYKVPELAQRRKGKIAFDSQIKGKDYHLKISHIKVTLPAFKGRAFFMVVVYGYGEKPMKLLTNKVITSKADVLRIVKSYLTRWRIEELFRVQKQEYHLEKIRTLSLNSLQLIHRLITYLLGHHAIKIEAGLSFNEILYRKAQCLRQAVRFKFYRYIRGLAAILKFDVSGIRHFKCIEQRHAPRQLCLAI</sequence>
<evidence type="ECO:0000313" key="3">
    <source>
        <dbReference type="Proteomes" id="UP000223559"/>
    </source>
</evidence>
<dbReference type="OrthoDB" id="2325342at2"/>
<dbReference type="RefSeq" id="WP_099235889.1">
    <property type="nucleotide sequence ID" value="NZ_CP017697.1"/>
</dbReference>